<dbReference type="InterPro" id="IPR054467">
    <property type="entry name" value="YkoP-like_dom"/>
</dbReference>
<accession>A0ABW2PVJ9</accession>
<name>A0ABW2PVJ9_9BACL</name>
<dbReference type="Pfam" id="PF22790">
    <property type="entry name" value="YkoP"/>
    <property type="match status" value="1"/>
</dbReference>
<reference evidence="3" key="1">
    <citation type="journal article" date="2019" name="Int. J. Syst. Evol. Microbiol.">
        <title>The Global Catalogue of Microorganisms (GCM) 10K type strain sequencing project: providing services to taxonomists for standard genome sequencing and annotation.</title>
        <authorList>
            <consortium name="The Broad Institute Genomics Platform"/>
            <consortium name="The Broad Institute Genome Sequencing Center for Infectious Disease"/>
            <person name="Wu L."/>
            <person name="Ma J."/>
        </authorList>
    </citation>
    <scope>NUCLEOTIDE SEQUENCE [LARGE SCALE GENOMIC DNA]</scope>
    <source>
        <strain evidence="3">CGMCC 1.16305</strain>
    </source>
</reference>
<gene>
    <name evidence="2" type="ORF">ACFQRG_09245</name>
</gene>
<protein>
    <recommendedName>
        <fullName evidence="1">YkoP-like domain-containing protein</fullName>
    </recommendedName>
</protein>
<organism evidence="2 3">
    <name type="scientific">Scopulibacillus cellulosilyticus</name>
    <dbReference type="NCBI Taxonomy" id="2665665"/>
    <lineage>
        <taxon>Bacteria</taxon>
        <taxon>Bacillati</taxon>
        <taxon>Bacillota</taxon>
        <taxon>Bacilli</taxon>
        <taxon>Bacillales</taxon>
        <taxon>Sporolactobacillaceae</taxon>
        <taxon>Scopulibacillus</taxon>
    </lineage>
</organism>
<dbReference type="RefSeq" id="WP_380965602.1">
    <property type="nucleotide sequence ID" value="NZ_JBHTCO010000010.1"/>
</dbReference>
<proteinExistence type="predicted"/>
<keyword evidence="3" id="KW-1185">Reference proteome</keyword>
<evidence type="ECO:0000313" key="2">
    <source>
        <dbReference type="EMBL" id="MFC7393149.1"/>
    </source>
</evidence>
<evidence type="ECO:0000313" key="3">
    <source>
        <dbReference type="Proteomes" id="UP001596505"/>
    </source>
</evidence>
<sequence>MTLWNFVDPIYYSFSHLNDIGKNGRTSDNIFRVKLTRYKGRDVTFSDGTKIKKNDLLIKIHLHNAQLLKEMRAFKNDIQRILHLYKLTKQSMPGVAEFIYEHPLRENIKGIVGITMLNNGSEKLGFVKVEISSKCYKAFKYMAFLPIHLLSTSKVSISKLKKHPPTYLFMTKSTLLKRYLIKSKKVYNIEKNPAFMSETNNEQVPELGEI</sequence>
<dbReference type="EMBL" id="JBHTCO010000010">
    <property type="protein sequence ID" value="MFC7393149.1"/>
    <property type="molecule type" value="Genomic_DNA"/>
</dbReference>
<evidence type="ECO:0000259" key="1">
    <source>
        <dbReference type="Pfam" id="PF22790"/>
    </source>
</evidence>
<comment type="caution">
    <text evidence="2">The sequence shown here is derived from an EMBL/GenBank/DDBJ whole genome shotgun (WGS) entry which is preliminary data.</text>
</comment>
<feature type="domain" description="YkoP-like" evidence="1">
    <location>
        <begin position="2"/>
        <end position="179"/>
    </location>
</feature>
<dbReference type="Proteomes" id="UP001596505">
    <property type="component" value="Unassembled WGS sequence"/>
</dbReference>